<gene>
    <name evidence="2" type="ORF">DVH24_026229</name>
</gene>
<dbReference type="Proteomes" id="UP000290289">
    <property type="component" value="Chromosome 2"/>
</dbReference>
<feature type="coiled-coil region" evidence="1">
    <location>
        <begin position="46"/>
        <end position="87"/>
    </location>
</feature>
<keyword evidence="1" id="KW-0175">Coiled coil</keyword>
<sequence length="91" mass="10495">MQSIWNIVGVAPLKASKRKGSASKSDYAKYMEEFARQGELALAREIVKFEADKAKEEAKAAAVERAFQANERERELLRQERQHVREERMAQ</sequence>
<protein>
    <submittedName>
        <fullName evidence="2">Uncharacterized protein</fullName>
    </submittedName>
</protein>
<reference evidence="2 3" key="1">
    <citation type="submission" date="2018-10" db="EMBL/GenBank/DDBJ databases">
        <title>A high-quality apple genome assembly.</title>
        <authorList>
            <person name="Hu J."/>
        </authorList>
    </citation>
    <scope>NUCLEOTIDE SEQUENCE [LARGE SCALE GENOMIC DNA]</scope>
    <source>
        <strain evidence="3">cv. HFTH1</strain>
        <tissue evidence="2">Young leaf</tissue>
    </source>
</reference>
<evidence type="ECO:0000256" key="1">
    <source>
        <dbReference type="SAM" id="Coils"/>
    </source>
</evidence>
<accession>A0A498KP75</accession>
<evidence type="ECO:0000313" key="2">
    <source>
        <dbReference type="EMBL" id="RXI07093.1"/>
    </source>
</evidence>
<dbReference type="EMBL" id="RDQH01000328">
    <property type="protein sequence ID" value="RXI07093.1"/>
    <property type="molecule type" value="Genomic_DNA"/>
</dbReference>
<proteinExistence type="predicted"/>
<keyword evidence="3" id="KW-1185">Reference proteome</keyword>
<name>A0A498KP75_MALDO</name>
<evidence type="ECO:0000313" key="3">
    <source>
        <dbReference type="Proteomes" id="UP000290289"/>
    </source>
</evidence>
<organism evidence="2 3">
    <name type="scientific">Malus domestica</name>
    <name type="common">Apple</name>
    <name type="synonym">Pyrus malus</name>
    <dbReference type="NCBI Taxonomy" id="3750"/>
    <lineage>
        <taxon>Eukaryota</taxon>
        <taxon>Viridiplantae</taxon>
        <taxon>Streptophyta</taxon>
        <taxon>Embryophyta</taxon>
        <taxon>Tracheophyta</taxon>
        <taxon>Spermatophyta</taxon>
        <taxon>Magnoliopsida</taxon>
        <taxon>eudicotyledons</taxon>
        <taxon>Gunneridae</taxon>
        <taxon>Pentapetalae</taxon>
        <taxon>rosids</taxon>
        <taxon>fabids</taxon>
        <taxon>Rosales</taxon>
        <taxon>Rosaceae</taxon>
        <taxon>Amygdaloideae</taxon>
        <taxon>Maleae</taxon>
        <taxon>Malus</taxon>
    </lineage>
</organism>
<dbReference type="AlphaFoldDB" id="A0A498KP75"/>
<comment type="caution">
    <text evidence="2">The sequence shown here is derived from an EMBL/GenBank/DDBJ whole genome shotgun (WGS) entry which is preliminary data.</text>
</comment>